<feature type="domain" description="N-acetyltransferase" evidence="3">
    <location>
        <begin position="3"/>
        <end position="153"/>
    </location>
</feature>
<name>A0A023BZL6_9FLAO</name>
<keyword evidence="2" id="KW-0012">Acyltransferase</keyword>
<evidence type="ECO:0000313" key="4">
    <source>
        <dbReference type="EMBL" id="EZH75450.1"/>
    </source>
</evidence>
<evidence type="ECO:0000313" key="5">
    <source>
        <dbReference type="Proteomes" id="UP000023541"/>
    </source>
</evidence>
<keyword evidence="5" id="KW-1185">Reference proteome</keyword>
<dbReference type="PROSITE" id="PS51186">
    <property type="entry name" value="GNAT"/>
    <property type="match status" value="1"/>
</dbReference>
<dbReference type="EMBL" id="AQRA01000001">
    <property type="protein sequence ID" value="EZH75450.1"/>
    <property type="molecule type" value="Genomic_DNA"/>
</dbReference>
<dbReference type="CDD" id="cd04301">
    <property type="entry name" value="NAT_SF"/>
    <property type="match status" value="1"/>
</dbReference>
<dbReference type="eggNOG" id="COG0456">
    <property type="taxonomic scope" value="Bacteria"/>
</dbReference>
<dbReference type="RefSeq" id="WP_034237959.1">
    <property type="nucleotide sequence ID" value="NZ_AQRA01000001.1"/>
</dbReference>
<protein>
    <submittedName>
        <fullName evidence="4">GCN5 family acetyltransferase</fullName>
    </submittedName>
</protein>
<dbReference type="InterPro" id="IPR050680">
    <property type="entry name" value="YpeA/RimI_acetyltransf"/>
</dbReference>
<gene>
    <name evidence="4" type="ORF">ATO12_01335</name>
</gene>
<dbReference type="SUPFAM" id="SSF55729">
    <property type="entry name" value="Acyl-CoA N-acyltransferases (Nat)"/>
    <property type="match status" value="1"/>
</dbReference>
<evidence type="ECO:0000256" key="1">
    <source>
        <dbReference type="ARBA" id="ARBA00022679"/>
    </source>
</evidence>
<evidence type="ECO:0000256" key="2">
    <source>
        <dbReference type="ARBA" id="ARBA00023315"/>
    </source>
</evidence>
<comment type="caution">
    <text evidence="4">The sequence shown here is derived from an EMBL/GenBank/DDBJ whole genome shotgun (WGS) entry which is preliminary data.</text>
</comment>
<reference evidence="4 5" key="1">
    <citation type="submission" date="2014-04" db="EMBL/GenBank/DDBJ databases">
        <title>Aquimarina sp. 22II-S11-z7 Genome Sequencing.</title>
        <authorList>
            <person name="Lai Q."/>
        </authorList>
    </citation>
    <scope>NUCLEOTIDE SEQUENCE [LARGE SCALE GENOMIC DNA]</scope>
    <source>
        <strain evidence="4 5">22II-S11-z7</strain>
    </source>
</reference>
<dbReference type="InterPro" id="IPR016181">
    <property type="entry name" value="Acyl_CoA_acyltransferase"/>
</dbReference>
<dbReference type="Pfam" id="PF00583">
    <property type="entry name" value="Acetyltransf_1"/>
    <property type="match status" value="1"/>
</dbReference>
<proteinExistence type="predicted"/>
<dbReference type="PANTHER" id="PTHR43420">
    <property type="entry name" value="ACETYLTRANSFERASE"/>
    <property type="match status" value="1"/>
</dbReference>
<dbReference type="STRING" id="1317122.ATO12_01335"/>
<dbReference type="Gene3D" id="3.40.630.30">
    <property type="match status" value="1"/>
</dbReference>
<dbReference type="OrthoDB" id="9792929at2"/>
<dbReference type="InterPro" id="IPR000182">
    <property type="entry name" value="GNAT_dom"/>
</dbReference>
<accession>A0A023BZL6</accession>
<dbReference type="Proteomes" id="UP000023541">
    <property type="component" value="Unassembled WGS sequence"/>
</dbReference>
<keyword evidence="1 4" id="KW-0808">Transferase</keyword>
<dbReference type="AlphaFoldDB" id="A0A023BZL6"/>
<sequence>MNIKITETTVEELDVLTELFDQYMVFYKKPSDKNKYRSYLKERLQNKEAIAYLALDDNTSNPAGFVLNYHSFSSVSQGEIVILNDLFVVPEYRKKGIAERLINSAFDLAKQVGAIRVDLGTGKDNATAQRLYEKIGFVKDEDFYAYSYTIRNN</sequence>
<dbReference type="GO" id="GO:0016747">
    <property type="term" value="F:acyltransferase activity, transferring groups other than amino-acyl groups"/>
    <property type="evidence" value="ECO:0007669"/>
    <property type="project" value="InterPro"/>
</dbReference>
<evidence type="ECO:0000259" key="3">
    <source>
        <dbReference type="PROSITE" id="PS51186"/>
    </source>
</evidence>
<organism evidence="4 5">
    <name type="scientific">Aquimarina atlantica</name>
    <dbReference type="NCBI Taxonomy" id="1317122"/>
    <lineage>
        <taxon>Bacteria</taxon>
        <taxon>Pseudomonadati</taxon>
        <taxon>Bacteroidota</taxon>
        <taxon>Flavobacteriia</taxon>
        <taxon>Flavobacteriales</taxon>
        <taxon>Flavobacteriaceae</taxon>
        <taxon>Aquimarina</taxon>
    </lineage>
</organism>